<evidence type="ECO:0000259" key="3">
    <source>
        <dbReference type="Pfam" id="PF25597"/>
    </source>
</evidence>
<evidence type="ECO:0000259" key="2">
    <source>
        <dbReference type="Pfam" id="PF07727"/>
    </source>
</evidence>
<feature type="region of interest" description="Disordered" evidence="1">
    <location>
        <begin position="123"/>
        <end position="145"/>
    </location>
</feature>
<proteinExistence type="predicted"/>
<dbReference type="InterPro" id="IPR057670">
    <property type="entry name" value="SH3_retrovirus"/>
</dbReference>
<dbReference type="InterPro" id="IPR013103">
    <property type="entry name" value="RVT_2"/>
</dbReference>
<feature type="compositionally biased region" description="Polar residues" evidence="1">
    <location>
        <begin position="585"/>
        <end position="601"/>
    </location>
</feature>
<organism evidence="4">
    <name type="scientific">Tanacetum cinerariifolium</name>
    <name type="common">Dalmatian daisy</name>
    <name type="synonym">Chrysanthemum cinerariifolium</name>
    <dbReference type="NCBI Taxonomy" id="118510"/>
    <lineage>
        <taxon>Eukaryota</taxon>
        <taxon>Viridiplantae</taxon>
        <taxon>Streptophyta</taxon>
        <taxon>Embryophyta</taxon>
        <taxon>Tracheophyta</taxon>
        <taxon>Spermatophyta</taxon>
        <taxon>Magnoliopsida</taxon>
        <taxon>eudicotyledons</taxon>
        <taxon>Gunneridae</taxon>
        <taxon>Pentapetalae</taxon>
        <taxon>asterids</taxon>
        <taxon>campanulids</taxon>
        <taxon>Asterales</taxon>
        <taxon>Asteraceae</taxon>
        <taxon>Asteroideae</taxon>
        <taxon>Anthemideae</taxon>
        <taxon>Anthemidinae</taxon>
        <taxon>Tanacetum</taxon>
    </lineage>
</organism>
<dbReference type="EMBL" id="BKCJ010106285">
    <property type="protein sequence ID" value="GEX40289.1"/>
    <property type="molecule type" value="Genomic_DNA"/>
</dbReference>
<protein>
    <submittedName>
        <fullName evidence="4">Uncharacterized protein</fullName>
    </submittedName>
</protein>
<dbReference type="SUPFAM" id="SSF56672">
    <property type="entry name" value="DNA/RNA polymerases"/>
    <property type="match status" value="1"/>
</dbReference>
<feature type="compositionally biased region" description="Basic and acidic residues" evidence="1">
    <location>
        <begin position="123"/>
        <end position="132"/>
    </location>
</feature>
<feature type="compositionally biased region" description="Polar residues" evidence="1">
    <location>
        <begin position="133"/>
        <end position="145"/>
    </location>
</feature>
<dbReference type="InterPro" id="IPR043502">
    <property type="entry name" value="DNA/RNA_pol_sf"/>
</dbReference>
<feature type="domain" description="Retroviral polymerase SH3-like" evidence="3">
    <location>
        <begin position="38"/>
        <end position="80"/>
    </location>
</feature>
<sequence>IMKKLMDDMLSLEVTLKEEKSQAEKKLILLAMYKIECKFDRKADEGFFFGYSLNSKAFSVFNNRTRIVEENLHIRFNKNTPNIARSGPNWLFDIDALTKSMNYKPVVAGNQSNGNADLRQESKYKDQEKEDNVNSINNVNTAGTNRVNVVGENTNNELPFDPEMPALEDISTFNFSSDQKDADEEADMNNMETTIQEELLQFKLQEVWTLVDLPYEKRAIGTKWVFLNKKDERVARIEATRLFLAYASLKDFVVYQMDVKNAFLYEKIEEEVYVCKPPGFEDPDFPDTVYKVEKSRHRLHQAPRAWYETLSTYLVDNGFHIGKIYKTLFIKRHKDDILLVQVYVEDIIFGSTKKELCNAFEKMMHEKFQMSSMEELTFFLGLQNASTPMETQKLMVKDKDGEEVDVHMYRSMIGSLMYLTSSRPDIMFVVCACARYQVNPKFSHLQAMKTIFSARNKPLLQIPQQKLNMWMLQVDVDKYSGFKINCLIMGITYYCWVDVNALKVYTSCIEQFWATVKAKTINEEGQLQALVDGKKVIITESIIRRDLQLEDGEDEAVNKEMNDSLERAATSATSLDAEQDRGKTSKTQSKATPNESGSQGTDSGGGPRCQEAMRDTVTQTRSERVSKVSYDPLLVGVNTPRSGKDSLKINKLMELCTNLQNKVGLSAIVESFKDKGLGEEDASKQGRIADIDSNEDIYLVNIHKDKDIFVVNDLDGNEVIIEDTEMLFDVADDLREKRRKFFGGKRFEGKRNRPPTIAQQKTIMCTYLKNMDGWKLKSLKKKSFAEIQELFDKAMKRVNTFVDYRTELLEESLKNAEAEITQEGSSKRARDELEQERSKKQKVEDDKESKEMFGNHSR</sequence>
<dbReference type="AlphaFoldDB" id="A0A699H4U5"/>
<feature type="domain" description="Reverse transcriptase Ty1/copia-type" evidence="2">
    <location>
        <begin position="234"/>
        <end position="384"/>
    </location>
</feature>
<name>A0A699H4U5_TANCI</name>
<dbReference type="Pfam" id="PF07727">
    <property type="entry name" value="RVT_2"/>
    <property type="match status" value="1"/>
</dbReference>
<evidence type="ECO:0000256" key="1">
    <source>
        <dbReference type="SAM" id="MobiDB-lite"/>
    </source>
</evidence>
<feature type="region of interest" description="Disordered" evidence="1">
    <location>
        <begin position="817"/>
        <end position="858"/>
    </location>
</feature>
<feature type="region of interest" description="Disordered" evidence="1">
    <location>
        <begin position="567"/>
        <end position="624"/>
    </location>
</feature>
<dbReference type="PANTHER" id="PTHR11439:SF495">
    <property type="entry name" value="REVERSE TRANSCRIPTASE, RNA-DEPENDENT DNA POLYMERASE-RELATED"/>
    <property type="match status" value="1"/>
</dbReference>
<dbReference type="PANTHER" id="PTHR11439">
    <property type="entry name" value="GAG-POL-RELATED RETROTRANSPOSON"/>
    <property type="match status" value="1"/>
</dbReference>
<feature type="compositionally biased region" description="Basic and acidic residues" evidence="1">
    <location>
        <begin position="825"/>
        <end position="858"/>
    </location>
</feature>
<comment type="caution">
    <text evidence="4">The sequence shown here is derived from an EMBL/GenBank/DDBJ whole genome shotgun (WGS) entry which is preliminary data.</text>
</comment>
<accession>A0A699H4U5</accession>
<feature type="non-terminal residue" evidence="4">
    <location>
        <position position="1"/>
    </location>
</feature>
<dbReference type="Pfam" id="PF25597">
    <property type="entry name" value="SH3_retrovirus"/>
    <property type="match status" value="1"/>
</dbReference>
<gene>
    <name evidence="4" type="ORF">Tci_312264</name>
</gene>
<reference evidence="4" key="1">
    <citation type="journal article" date="2019" name="Sci. Rep.">
        <title>Draft genome of Tanacetum cinerariifolium, the natural source of mosquito coil.</title>
        <authorList>
            <person name="Yamashiro T."/>
            <person name="Shiraishi A."/>
            <person name="Satake H."/>
            <person name="Nakayama K."/>
        </authorList>
    </citation>
    <scope>NUCLEOTIDE SEQUENCE</scope>
</reference>
<evidence type="ECO:0000313" key="4">
    <source>
        <dbReference type="EMBL" id="GEX40289.1"/>
    </source>
</evidence>